<keyword evidence="1" id="KW-0175">Coiled coil</keyword>
<proteinExistence type="predicted"/>
<feature type="coiled-coil region" evidence="1">
    <location>
        <begin position="42"/>
        <end position="69"/>
    </location>
</feature>
<sequence length="751" mass="82489">MADISKEIRDFKQAIYGEEVRGSMVTMAEKLNKEISTADQHQGSLETLNEQAAKNIKELEKLTEDTEAGFGRLGNVEKTLTEIDNKVISAQNSIKQNSDQLALKASKTELSSALDDAVRNAKSYSDSKYDSSVDYIDSQLTVASNQITSKITGVQKELSNISVGGTNLVRGSRDFRVDTNCISGFKEPTSWTKSVDSENFTEATLSATGLTSNRYTSFYSNYFPITKEPLVVSVMVKVKDLSKWDGRSFLMFETFNEKNDTRLDYVEVDFENDHGNNPKVTANQWVKFVWKKPEVNGKFGRIRLMLQRNGEISFKKLKVEYGSIPTDWSPAPEDIDVDLGTINGRLVTTETSINQNKEQIALRATKTEVTNAVKTAKDYADTQYSNSKIYTDAQLNIASDQITSSVVEVRETVDGLTVGGTNLSKKTDFGKRYSQGNIYAGNANTITVNDYELSCKANPSDLVGFIANIPSGHNVLTVSGFSDLQDVMYLWSIKNKSNTTVVTQPPAPTSIAGTVVLDESGYTPEADFTPAGSDSTDVAPADFRYNSTASNDSDYFEFQIEYDHPDAAVLNLGLGDYPYANPYKLWNVQIEVGNLATAWSPSPEDVEGDVSGLKGRVTTAETNITQNANQIALKANKTDVDNAIRTAKADIQVTTDGIKQTVESHYSELSDEIRSSYSFPLDITSVMDGDNTVLTANVFQGSKKLTDPQIYALGCLNWYKNGTKIGTGKTLTRKVDDTEEISCCLESGGVV</sequence>
<name>A0A1U7NHJ1_9FIRM</name>
<comment type="caution">
    <text evidence="2">The sequence shown here is derived from an EMBL/GenBank/DDBJ whole genome shotgun (WGS) entry which is preliminary data.</text>
</comment>
<dbReference type="AlphaFoldDB" id="A0A1U7NHJ1"/>
<dbReference type="OrthoDB" id="2240714at2"/>
<dbReference type="GeneID" id="82202290"/>
<dbReference type="EMBL" id="MPJW01000088">
    <property type="protein sequence ID" value="OLU41301.1"/>
    <property type="molecule type" value="Genomic_DNA"/>
</dbReference>
<evidence type="ECO:0000256" key="1">
    <source>
        <dbReference type="SAM" id="Coils"/>
    </source>
</evidence>
<gene>
    <name evidence="2" type="ORF">BO222_03510</name>
</gene>
<keyword evidence="3" id="KW-1185">Reference proteome</keyword>
<evidence type="ECO:0000313" key="2">
    <source>
        <dbReference type="EMBL" id="OLU41301.1"/>
    </source>
</evidence>
<dbReference type="Proteomes" id="UP000186341">
    <property type="component" value="Unassembled WGS sequence"/>
</dbReference>
<accession>A0A1U7NHJ1</accession>
<protein>
    <submittedName>
        <fullName evidence="2">Uncharacterized protein</fullName>
    </submittedName>
</protein>
<evidence type="ECO:0000313" key="3">
    <source>
        <dbReference type="Proteomes" id="UP000186341"/>
    </source>
</evidence>
<organism evidence="2 3">
    <name type="scientific">Ileibacterium valens</name>
    <dbReference type="NCBI Taxonomy" id="1862668"/>
    <lineage>
        <taxon>Bacteria</taxon>
        <taxon>Bacillati</taxon>
        <taxon>Bacillota</taxon>
        <taxon>Erysipelotrichia</taxon>
        <taxon>Erysipelotrichales</taxon>
        <taxon>Erysipelotrichaceae</taxon>
        <taxon>Ileibacterium</taxon>
    </lineage>
</organism>
<reference evidence="2 3" key="1">
    <citation type="submission" date="2016-11" db="EMBL/GenBank/DDBJ databases">
        <title>Description of two novel members of the family Erysipelotrichaceae: Ileibacterium lipovorans gen. nov., sp. nov. and Dubosiella newyorkensis, gen. nov., sp. nov.</title>
        <authorList>
            <person name="Cox L.M."/>
            <person name="Sohn J."/>
            <person name="Tyrrell K.L."/>
            <person name="Citron D.M."/>
            <person name="Lawson P.A."/>
            <person name="Patel N.B."/>
            <person name="Iizumi T."/>
            <person name="Perez-Perez G.I."/>
            <person name="Goldstein E.J."/>
            <person name="Blaser M.J."/>
        </authorList>
    </citation>
    <scope>NUCLEOTIDE SEQUENCE [LARGE SCALE GENOMIC DNA]</scope>
    <source>
        <strain evidence="2 3">NYU-BL-A3</strain>
    </source>
</reference>
<dbReference type="RefSeq" id="WP_075818394.1">
    <property type="nucleotide sequence ID" value="NZ_CAPNHH010000034.1"/>
</dbReference>